<proteinExistence type="inferred from homology"/>
<comment type="function">
    <text evidence="9">Part of the twin-arginine translocation (Tat) system that transports large folded proteins containing a characteristic twin-arginine motif in their signal peptide across membranes. Together with TatC, TatB is part of a receptor directly interacting with Tat signal peptides. TatB may form an oligomeric binding site that transiently accommodates folded Tat precursor proteins before their translocation.</text>
</comment>
<dbReference type="PANTHER" id="PTHR33162:SF1">
    <property type="entry name" value="SEC-INDEPENDENT PROTEIN TRANSLOCASE PROTEIN TATA, CHLOROPLASTIC"/>
    <property type="match status" value="1"/>
</dbReference>
<dbReference type="Proteomes" id="UP000035760">
    <property type="component" value="Unassembled WGS sequence"/>
</dbReference>
<feature type="compositionally biased region" description="Low complexity" evidence="10">
    <location>
        <begin position="118"/>
        <end position="128"/>
    </location>
</feature>
<dbReference type="RefSeq" id="WP_053085194.1">
    <property type="nucleotide sequence ID" value="NZ_CBTJ020000001.1"/>
</dbReference>
<dbReference type="OrthoDB" id="9816005at2"/>
<evidence type="ECO:0000256" key="8">
    <source>
        <dbReference type="ARBA" id="ARBA00023136"/>
    </source>
</evidence>
<evidence type="ECO:0000256" key="9">
    <source>
        <dbReference type="HAMAP-Rule" id="MF_00237"/>
    </source>
</evidence>
<keyword evidence="4 9" id="KW-0812">Transmembrane</keyword>
<keyword evidence="6 9" id="KW-1133">Transmembrane helix</keyword>
<dbReference type="NCBIfam" id="TIGR01410">
    <property type="entry name" value="tatB"/>
    <property type="match status" value="1"/>
</dbReference>
<comment type="subunit">
    <text evidence="9">The Tat system comprises two distinct complexes: a TatABC complex, containing multiple copies of TatA, TatB and TatC subunits, and a separate TatA complex, containing only TatA subunits. Substrates initially bind to the TatABC complex, which probably triggers association of the separate TatA complex to form the active translocon.</text>
</comment>
<evidence type="ECO:0000256" key="3">
    <source>
        <dbReference type="ARBA" id="ARBA00022475"/>
    </source>
</evidence>
<dbReference type="STRING" id="1400863.BN873_10213"/>
<evidence type="ECO:0000313" key="12">
    <source>
        <dbReference type="Proteomes" id="UP000035760"/>
    </source>
</evidence>
<comment type="subcellular location">
    <subcellularLocation>
        <location evidence="9">Cell membrane</location>
        <topology evidence="9">Single-pass membrane protein</topology>
    </subcellularLocation>
    <subcellularLocation>
        <location evidence="1">Membrane</location>
        <topology evidence="1">Single-pass membrane protein</topology>
    </subcellularLocation>
</comment>
<dbReference type="InterPro" id="IPR003369">
    <property type="entry name" value="TatA/B/E"/>
</dbReference>
<reference evidence="11" key="1">
    <citation type="submission" date="2013-07" db="EMBL/GenBank/DDBJ databases">
        <authorList>
            <person name="McIlroy S."/>
        </authorList>
    </citation>
    <scope>NUCLEOTIDE SEQUENCE [LARGE SCALE GENOMIC DNA]</scope>
    <source>
        <strain evidence="11">Run_A_D11</strain>
    </source>
</reference>
<dbReference type="HAMAP" id="MF_00237">
    <property type="entry name" value="TatB"/>
    <property type="match status" value="1"/>
</dbReference>
<sequence>MFEMGFWELVLVAVVALIVVGPEKLPGVARTAGLWVGKARRMIADVKAEVDRELQLDELKQSFRQQADLGGLKGFSQQMKSLERDIQAEFNDPGPPPDWQSSVANELPLPESTPSPAPVAITAAPAPVNLAKNDPKRVGPPPAASSRPSVPPPADSSP</sequence>
<feature type="compositionally biased region" description="Pro residues" evidence="10">
    <location>
        <begin position="138"/>
        <end position="158"/>
    </location>
</feature>
<keyword evidence="3 9" id="KW-1003">Cell membrane</keyword>
<evidence type="ECO:0000256" key="5">
    <source>
        <dbReference type="ARBA" id="ARBA00022927"/>
    </source>
</evidence>
<dbReference type="PANTHER" id="PTHR33162">
    <property type="entry name" value="SEC-INDEPENDENT PROTEIN TRANSLOCASE PROTEIN TATA, CHLOROPLASTIC"/>
    <property type="match status" value="1"/>
</dbReference>
<evidence type="ECO:0000256" key="2">
    <source>
        <dbReference type="ARBA" id="ARBA00022448"/>
    </source>
</evidence>
<name>W6M0N1_9GAMM</name>
<protein>
    <recommendedName>
        <fullName evidence="9">Sec-independent protein translocase protein TatB</fullName>
    </recommendedName>
</protein>
<keyword evidence="12" id="KW-1185">Reference proteome</keyword>
<accession>W6M0N1</accession>
<evidence type="ECO:0000256" key="1">
    <source>
        <dbReference type="ARBA" id="ARBA00004167"/>
    </source>
</evidence>
<evidence type="ECO:0000256" key="7">
    <source>
        <dbReference type="ARBA" id="ARBA00023010"/>
    </source>
</evidence>
<dbReference type="Pfam" id="PF02416">
    <property type="entry name" value="TatA_B_E"/>
    <property type="match status" value="1"/>
</dbReference>
<gene>
    <name evidence="9" type="primary">tatB</name>
    <name evidence="11" type="ORF">BN873_10213</name>
</gene>
<evidence type="ECO:0000256" key="10">
    <source>
        <dbReference type="SAM" id="MobiDB-lite"/>
    </source>
</evidence>
<keyword evidence="5 9" id="KW-0653">Protein transport</keyword>
<reference evidence="11" key="2">
    <citation type="submission" date="2014-03" db="EMBL/GenBank/DDBJ databases">
        <title>Candidatus Competibacter-lineage genomes retrieved from metagenomes reveal functional metabolic diversity.</title>
        <authorList>
            <person name="McIlroy S.J."/>
            <person name="Albertsen M."/>
            <person name="Andresen E.K."/>
            <person name="Saunders A.M."/>
            <person name="Kristiansen R."/>
            <person name="Stokholm-Bjerregaard M."/>
            <person name="Nielsen K.L."/>
            <person name="Nielsen P.H."/>
        </authorList>
    </citation>
    <scope>NUCLEOTIDE SEQUENCE</scope>
    <source>
        <strain evidence="11">Run_A_D11</strain>
    </source>
</reference>
<dbReference type="Gene3D" id="1.20.5.3310">
    <property type="match status" value="1"/>
</dbReference>
<keyword evidence="8 9" id="KW-0472">Membrane</keyword>
<dbReference type="GO" id="GO:0008320">
    <property type="term" value="F:protein transmembrane transporter activity"/>
    <property type="evidence" value="ECO:0007669"/>
    <property type="project" value="UniProtKB-UniRule"/>
</dbReference>
<dbReference type="GO" id="GO:0033281">
    <property type="term" value="C:TAT protein transport complex"/>
    <property type="evidence" value="ECO:0007669"/>
    <property type="project" value="UniProtKB-UniRule"/>
</dbReference>
<feature type="region of interest" description="Disordered" evidence="10">
    <location>
        <begin position="74"/>
        <end position="158"/>
    </location>
</feature>
<organism evidence="11 12">
    <name type="scientific">Candidatus Competibacter denitrificans Run_A_D11</name>
    <dbReference type="NCBI Taxonomy" id="1400863"/>
    <lineage>
        <taxon>Bacteria</taxon>
        <taxon>Pseudomonadati</taxon>
        <taxon>Pseudomonadota</taxon>
        <taxon>Gammaproteobacteria</taxon>
        <taxon>Candidatus Competibacteraceae</taxon>
        <taxon>Candidatus Competibacter</taxon>
    </lineage>
</organism>
<evidence type="ECO:0000256" key="6">
    <source>
        <dbReference type="ARBA" id="ARBA00022989"/>
    </source>
</evidence>
<dbReference type="EMBL" id="CBTJ020000001">
    <property type="protein sequence ID" value="CDI00957.1"/>
    <property type="molecule type" value="Genomic_DNA"/>
</dbReference>
<dbReference type="PRINTS" id="PR01506">
    <property type="entry name" value="TATBPROTEIN"/>
</dbReference>
<dbReference type="GO" id="GO:0043953">
    <property type="term" value="P:protein transport by the Tat complex"/>
    <property type="evidence" value="ECO:0007669"/>
    <property type="project" value="UniProtKB-UniRule"/>
</dbReference>
<evidence type="ECO:0000256" key="4">
    <source>
        <dbReference type="ARBA" id="ARBA00022692"/>
    </source>
</evidence>
<comment type="similarity">
    <text evidence="9">Belongs to the TatB family.</text>
</comment>
<comment type="caution">
    <text evidence="11">The sequence shown here is derived from an EMBL/GenBank/DDBJ whole genome shotgun (WGS) entry which is preliminary data.</text>
</comment>
<dbReference type="InterPro" id="IPR018448">
    <property type="entry name" value="TatB"/>
</dbReference>
<dbReference type="AlphaFoldDB" id="W6M0N1"/>
<evidence type="ECO:0000313" key="11">
    <source>
        <dbReference type="EMBL" id="CDI00957.1"/>
    </source>
</evidence>
<keyword evidence="7 9" id="KW-0811">Translocation</keyword>
<keyword evidence="2 9" id="KW-0813">Transport</keyword>